<evidence type="ECO:0000313" key="3">
    <source>
        <dbReference type="Proteomes" id="UP000221165"/>
    </source>
</evidence>
<accession>A0A2C6KAJ0</accession>
<proteinExistence type="predicted"/>
<feature type="chain" id="PRO_5012586989" description="Secreted protein" evidence="1">
    <location>
        <begin position="21"/>
        <end position="90"/>
    </location>
</feature>
<dbReference type="EMBL" id="MIGC01009901">
    <property type="protein sequence ID" value="PHJ15037.1"/>
    <property type="molecule type" value="Genomic_DNA"/>
</dbReference>
<comment type="caution">
    <text evidence="2">The sequence shown here is derived from an EMBL/GenBank/DDBJ whole genome shotgun (WGS) entry which is preliminary data.</text>
</comment>
<dbReference type="RefSeq" id="XP_067916771.1">
    <property type="nucleotide sequence ID" value="XM_068071253.1"/>
</dbReference>
<evidence type="ECO:0000256" key="1">
    <source>
        <dbReference type="SAM" id="SignalP"/>
    </source>
</evidence>
<sequence>MITRRCFLYLAVRCAARVSGLTTVHWYDETEVFWLMFRGRPSAGCTGGPKQGLGNLSRSSSVCGRRWQFSFLYRQSAKRWLFVSQMSSRF</sequence>
<keyword evidence="1" id="KW-0732">Signal</keyword>
<feature type="signal peptide" evidence="1">
    <location>
        <begin position="1"/>
        <end position="20"/>
    </location>
</feature>
<dbReference type="GeneID" id="94434464"/>
<gene>
    <name evidence="2" type="ORF">CSUI_011152</name>
</gene>
<organism evidence="2 3">
    <name type="scientific">Cystoisospora suis</name>
    <dbReference type="NCBI Taxonomy" id="483139"/>
    <lineage>
        <taxon>Eukaryota</taxon>
        <taxon>Sar</taxon>
        <taxon>Alveolata</taxon>
        <taxon>Apicomplexa</taxon>
        <taxon>Conoidasida</taxon>
        <taxon>Coccidia</taxon>
        <taxon>Eucoccidiorida</taxon>
        <taxon>Eimeriorina</taxon>
        <taxon>Sarcocystidae</taxon>
        <taxon>Cystoisospora</taxon>
    </lineage>
</organism>
<protein>
    <recommendedName>
        <fullName evidence="4">Secreted protein</fullName>
    </recommendedName>
</protein>
<dbReference type="Proteomes" id="UP000221165">
    <property type="component" value="Unassembled WGS sequence"/>
</dbReference>
<keyword evidence="3" id="KW-1185">Reference proteome</keyword>
<dbReference type="AlphaFoldDB" id="A0A2C6KAJ0"/>
<evidence type="ECO:0008006" key="4">
    <source>
        <dbReference type="Google" id="ProtNLM"/>
    </source>
</evidence>
<name>A0A2C6KAJ0_9APIC</name>
<reference evidence="2 3" key="1">
    <citation type="journal article" date="2017" name="Int. J. Parasitol.">
        <title>The genome of the protozoan parasite Cystoisospora suis and a reverse vaccinology approach to identify vaccine candidates.</title>
        <authorList>
            <person name="Palmieri N."/>
            <person name="Shrestha A."/>
            <person name="Ruttkowski B."/>
            <person name="Beck T."/>
            <person name="Vogl C."/>
            <person name="Tomley F."/>
            <person name="Blake D.P."/>
            <person name="Joachim A."/>
        </authorList>
    </citation>
    <scope>NUCLEOTIDE SEQUENCE [LARGE SCALE GENOMIC DNA]</scope>
    <source>
        <strain evidence="2 3">Wien I</strain>
    </source>
</reference>
<evidence type="ECO:0000313" key="2">
    <source>
        <dbReference type="EMBL" id="PHJ15037.1"/>
    </source>
</evidence>
<dbReference type="VEuPathDB" id="ToxoDB:CSUI_011152"/>